<proteinExistence type="predicted"/>
<name>G6B1W6_9BACT</name>
<gene>
    <name evidence="2" type="ORF">HMPREF0673_02897</name>
</gene>
<dbReference type="InterPro" id="IPR007492">
    <property type="entry name" value="LytTR_DNA-bd_dom"/>
</dbReference>
<evidence type="ECO:0000313" key="3">
    <source>
        <dbReference type="Proteomes" id="UP000004407"/>
    </source>
</evidence>
<dbReference type="Proteomes" id="UP000004407">
    <property type="component" value="Unassembled WGS sequence"/>
</dbReference>
<organism evidence="2 3">
    <name type="scientific">Leyella stercorea DSM 18206</name>
    <dbReference type="NCBI Taxonomy" id="1002367"/>
    <lineage>
        <taxon>Bacteria</taxon>
        <taxon>Pseudomonadati</taxon>
        <taxon>Bacteroidota</taxon>
        <taxon>Bacteroidia</taxon>
        <taxon>Bacteroidales</taxon>
        <taxon>Prevotellaceae</taxon>
        <taxon>Leyella</taxon>
    </lineage>
</organism>
<dbReference type="HOGENOM" id="CLU_162639_0_0_10"/>
<comment type="caution">
    <text evidence="2">The sequence shown here is derived from an EMBL/GenBank/DDBJ whole genome shotgun (WGS) entry which is preliminary data.</text>
</comment>
<sequence length="136" mass="15489">MCQNKSIMATGFLYLNTRNELIRLDCSKIVYMEGDGNYTNIVLVNKQKVAVCMNLSNMQQFISESLRERASIFARIGKRFIVNLNFIYKVQPLLQSLVVTDGVHFTFQLGISKEALKQLKDILVGRVPDRTQINVG</sequence>
<dbReference type="Pfam" id="PF04397">
    <property type="entry name" value="LytTR"/>
    <property type="match status" value="1"/>
</dbReference>
<protein>
    <recommendedName>
        <fullName evidence="1">HTH LytTR-type domain-containing protein</fullName>
    </recommendedName>
</protein>
<dbReference type="AlphaFoldDB" id="G6B1W6"/>
<dbReference type="SMART" id="SM00850">
    <property type="entry name" value="LytTR"/>
    <property type="match status" value="1"/>
</dbReference>
<dbReference type="eggNOG" id="COG3279">
    <property type="taxonomic scope" value="Bacteria"/>
</dbReference>
<dbReference type="GO" id="GO:0003677">
    <property type="term" value="F:DNA binding"/>
    <property type="evidence" value="ECO:0007669"/>
    <property type="project" value="InterPro"/>
</dbReference>
<dbReference type="Gene3D" id="2.40.50.1020">
    <property type="entry name" value="LytTr DNA-binding domain"/>
    <property type="match status" value="1"/>
</dbReference>
<dbReference type="PATRIC" id="fig|1002367.3.peg.2336"/>
<evidence type="ECO:0000259" key="1">
    <source>
        <dbReference type="SMART" id="SM00850"/>
    </source>
</evidence>
<evidence type="ECO:0000313" key="2">
    <source>
        <dbReference type="EMBL" id="EHJ35784.1"/>
    </source>
</evidence>
<feature type="domain" description="HTH LytTR-type" evidence="1">
    <location>
        <begin position="19"/>
        <end position="124"/>
    </location>
</feature>
<accession>G6B1W6</accession>
<dbReference type="EMBL" id="AFZZ01000254">
    <property type="protein sequence ID" value="EHJ35784.1"/>
    <property type="molecule type" value="Genomic_DNA"/>
</dbReference>
<reference evidence="2 3" key="1">
    <citation type="submission" date="2011-08" db="EMBL/GenBank/DDBJ databases">
        <authorList>
            <person name="Weinstock G."/>
            <person name="Sodergren E."/>
            <person name="Clifton S."/>
            <person name="Fulton L."/>
            <person name="Fulton B."/>
            <person name="Courtney L."/>
            <person name="Fronick C."/>
            <person name="Harrison M."/>
            <person name="Strong C."/>
            <person name="Farmer C."/>
            <person name="Delahaunty K."/>
            <person name="Markovic C."/>
            <person name="Hall O."/>
            <person name="Minx P."/>
            <person name="Tomlinson C."/>
            <person name="Mitreva M."/>
            <person name="Hou S."/>
            <person name="Chen J."/>
            <person name="Wollam A."/>
            <person name="Pepin K.H."/>
            <person name="Johnson M."/>
            <person name="Bhonagiri V."/>
            <person name="Zhang X."/>
            <person name="Suruliraj S."/>
            <person name="Warren W."/>
            <person name="Chinwalla A."/>
            <person name="Mardis E.R."/>
            <person name="Wilson R.K."/>
        </authorList>
    </citation>
    <scope>NUCLEOTIDE SEQUENCE [LARGE SCALE GENOMIC DNA]</scope>
    <source>
        <strain evidence="2 3">DSM 18206</strain>
    </source>
</reference>